<organism evidence="2 3">
    <name type="scientific">Halocaridina rubra</name>
    <name type="common">Hawaiian red shrimp</name>
    <dbReference type="NCBI Taxonomy" id="373956"/>
    <lineage>
        <taxon>Eukaryota</taxon>
        <taxon>Metazoa</taxon>
        <taxon>Ecdysozoa</taxon>
        <taxon>Arthropoda</taxon>
        <taxon>Crustacea</taxon>
        <taxon>Multicrustacea</taxon>
        <taxon>Malacostraca</taxon>
        <taxon>Eumalacostraca</taxon>
        <taxon>Eucarida</taxon>
        <taxon>Decapoda</taxon>
        <taxon>Pleocyemata</taxon>
        <taxon>Caridea</taxon>
        <taxon>Atyoidea</taxon>
        <taxon>Atyidae</taxon>
        <taxon>Halocaridina</taxon>
    </lineage>
</organism>
<protein>
    <submittedName>
        <fullName evidence="2">Uncharacterized protein</fullName>
    </submittedName>
</protein>
<keyword evidence="3" id="KW-1185">Reference proteome</keyword>
<feature type="compositionally biased region" description="Polar residues" evidence="1">
    <location>
        <begin position="232"/>
        <end position="246"/>
    </location>
</feature>
<reference evidence="2 3" key="1">
    <citation type="submission" date="2023-11" db="EMBL/GenBank/DDBJ databases">
        <title>Halocaridina rubra genome assembly.</title>
        <authorList>
            <person name="Smith C."/>
        </authorList>
    </citation>
    <scope>NUCLEOTIDE SEQUENCE [LARGE SCALE GENOMIC DNA]</scope>
    <source>
        <strain evidence="2">EP-1</strain>
        <tissue evidence="2">Whole</tissue>
    </source>
</reference>
<proteinExistence type="predicted"/>
<evidence type="ECO:0000313" key="3">
    <source>
        <dbReference type="Proteomes" id="UP001381693"/>
    </source>
</evidence>
<dbReference type="EMBL" id="JAXCGZ010020769">
    <property type="protein sequence ID" value="KAK7065508.1"/>
    <property type="molecule type" value="Genomic_DNA"/>
</dbReference>
<evidence type="ECO:0000313" key="2">
    <source>
        <dbReference type="EMBL" id="KAK7065508.1"/>
    </source>
</evidence>
<name>A0AAN8WNZ4_HALRR</name>
<feature type="region of interest" description="Disordered" evidence="1">
    <location>
        <begin position="225"/>
        <end position="339"/>
    </location>
</feature>
<accession>A0AAN8WNZ4</accession>
<dbReference type="AlphaFoldDB" id="A0AAN8WNZ4"/>
<feature type="compositionally biased region" description="Basic and acidic residues" evidence="1">
    <location>
        <begin position="150"/>
        <end position="167"/>
    </location>
</feature>
<gene>
    <name evidence="2" type="ORF">SK128_011007</name>
</gene>
<feature type="compositionally biased region" description="Low complexity" evidence="1">
    <location>
        <begin position="137"/>
        <end position="149"/>
    </location>
</feature>
<comment type="caution">
    <text evidence="2">The sequence shown here is derived from an EMBL/GenBank/DDBJ whole genome shotgun (WGS) entry which is preliminary data.</text>
</comment>
<feature type="compositionally biased region" description="Basic and acidic residues" evidence="1">
    <location>
        <begin position="105"/>
        <end position="136"/>
    </location>
</feature>
<feature type="compositionally biased region" description="Basic and acidic residues" evidence="1">
    <location>
        <begin position="251"/>
        <end position="268"/>
    </location>
</feature>
<evidence type="ECO:0000256" key="1">
    <source>
        <dbReference type="SAM" id="MobiDB-lite"/>
    </source>
</evidence>
<feature type="region of interest" description="Disordered" evidence="1">
    <location>
        <begin position="1"/>
        <end position="183"/>
    </location>
</feature>
<dbReference type="Proteomes" id="UP001381693">
    <property type="component" value="Unassembled WGS sequence"/>
</dbReference>
<feature type="compositionally biased region" description="Basic and acidic residues" evidence="1">
    <location>
        <begin position="73"/>
        <end position="93"/>
    </location>
</feature>
<sequence>MPKIMETAAPIPARENKNKPELASVESPQPLTCRPPPTVTSPEPFSFDEGSSEYTSDEEDSWGGGDLGVLKAWRKEPSKDKKSKEPEPAESKTDNPAASKPPTKKNPEPKNIPESKENPKKSPDNPKDNSGSKDTQKNPVPKNLKNKPTTKQENESSKEVKDSKNAEVKTAPKRRTGAVNLTDHVVNDTSQAISELRLEKDGAISRRYTVGNVVEYTRDTPVNITVHPLENEANNYSPSQTNNSLEQDAEVTPKREKKSKSNSDEPKAVPKFLLDEDNMENEWSSGPPIKHPQRPSLPILNRPQFLNLSPSQQSPSLLSPPDEEIPPFILSTRRRSKTQLPEILETPEEEDRGIQLFLRQRRKSLNLKVRK</sequence>
<feature type="compositionally biased region" description="Low complexity" evidence="1">
    <location>
        <begin position="303"/>
        <end position="320"/>
    </location>
</feature>